<protein>
    <submittedName>
        <fullName evidence="1">Uncharacterized protein</fullName>
    </submittedName>
</protein>
<proteinExistence type="predicted"/>
<evidence type="ECO:0000313" key="1">
    <source>
        <dbReference type="EMBL" id="GBN73983.1"/>
    </source>
</evidence>
<evidence type="ECO:0000313" key="2">
    <source>
        <dbReference type="Proteomes" id="UP000499080"/>
    </source>
</evidence>
<dbReference type="Proteomes" id="UP000499080">
    <property type="component" value="Unassembled WGS sequence"/>
</dbReference>
<keyword evidence="2" id="KW-1185">Reference proteome</keyword>
<reference evidence="1 2" key="1">
    <citation type="journal article" date="2019" name="Sci. Rep.">
        <title>Orb-weaving spider Araneus ventricosus genome elucidates the spidroin gene catalogue.</title>
        <authorList>
            <person name="Kono N."/>
            <person name="Nakamura H."/>
            <person name="Ohtoshi R."/>
            <person name="Moran D.A.P."/>
            <person name="Shinohara A."/>
            <person name="Yoshida Y."/>
            <person name="Fujiwara M."/>
            <person name="Mori M."/>
            <person name="Tomita M."/>
            <person name="Arakawa K."/>
        </authorList>
    </citation>
    <scope>NUCLEOTIDE SEQUENCE [LARGE SCALE GENOMIC DNA]</scope>
</reference>
<accession>A0A4Y2RE64</accession>
<sequence>MRGSFGEAIPAGFSTHSSKKICHVHSSEVPKCAGSRGEQSSFPSTAALRSPYSIPHSVDFRFATLAAGCRSSQAFDVPTSLAKGLSKNWRTNGRISDCLKIRQFSTLSIVFSFSCSKISILDLR</sequence>
<gene>
    <name evidence="1" type="ORF">AVEN_223098_1</name>
</gene>
<name>A0A4Y2RE64_ARAVE</name>
<organism evidence="1 2">
    <name type="scientific">Araneus ventricosus</name>
    <name type="common">Orbweaver spider</name>
    <name type="synonym">Epeira ventricosa</name>
    <dbReference type="NCBI Taxonomy" id="182803"/>
    <lineage>
        <taxon>Eukaryota</taxon>
        <taxon>Metazoa</taxon>
        <taxon>Ecdysozoa</taxon>
        <taxon>Arthropoda</taxon>
        <taxon>Chelicerata</taxon>
        <taxon>Arachnida</taxon>
        <taxon>Araneae</taxon>
        <taxon>Araneomorphae</taxon>
        <taxon>Entelegynae</taxon>
        <taxon>Araneoidea</taxon>
        <taxon>Araneidae</taxon>
        <taxon>Araneus</taxon>
    </lineage>
</organism>
<dbReference type="AlphaFoldDB" id="A0A4Y2RE64"/>
<dbReference type="EMBL" id="BGPR01016734">
    <property type="protein sequence ID" value="GBN73983.1"/>
    <property type="molecule type" value="Genomic_DNA"/>
</dbReference>
<comment type="caution">
    <text evidence="1">The sequence shown here is derived from an EMBL/GenBank/DDBJ whole genome shotgun (WGS) entry which is preliminary data.</text>
</comment>